<evidence type="ECO:0000313" key="3">
    <source>
        <dbReference type="EMBL" id="MQY02959.1"/>
    </source>
</evidence>
<dbReference type="Gene3D" id="3.40.190.10">
    <property type="entry name" value="Periplasmic binding protein-like II"/>
    <property type="match status" value="2"/>
</dbReference>
<gene>
    <name evidence="3" type="ORF">ACRB68_09940</name>
</gene>
<keyword evidence="4" id="KW-1185">Reference proteome</keyword>
<proteinExistence type="predicted"/>
<dbReference type="OrthoDB" id="9813777at2"/>
<dbReference type="Proteomes" id="UP000487268">
    <property type="component" value="Unassembled WGS sequence"/>
</dbReference>
<dbReference type="PROSITE" id="PS51257">
    <property type="entry name" value="PROKAR_LIPOPROTEIN"/>
    <property type="match status" value="1"/>
</dbReference>
<dbReference type="Pfam" id="PF13416">
    <property type="entry name" value="SBP_bac_8"/>
    <property type="match status" value="1"/>
</dbReference>
<dbReference type="SUPFAM" id="SSF53850">
    <property type="entry name" value="Periplasmic binding protein-like II"/>
    <property type="match status" value="1"/>
</dbReference>
<reference evidence="3 4" key="1">
    <citation type="submission" date="2019-10" db="EMBL/GenBank/DDBJ databases">
        <title>Actinomadura rubteroloni sp. nov. and Actinomadura macrotermitis sp. nov., isolated from the gut of fungus growing-termite Macrotermes natalensis.</title>
        <authorList>
            <person name="Benndorf R."/>
            <person name="Martin K."/>
            <person name="Kuefner M."/>
            <person name="De Beer W."/>
            <person name="Kaster A.-K."/>
            <person name="Vollmers J."/>
            <person name="Poulsen M."/>
            <person name="Beemelmanns C."/>
        </authorList>
    </citation>
    <scope>NUCLEOTIDE SEQUENCE [LARGE SCALE GENOMIC DNA]</scope>
    <source>
        <strain evidence="3 4">RB68</strain>
    </source>
</reference>
<dbReference type="InterPro" id="IPR006059">
    <property type="entry name" value="SBP"/>
</dbReference>
<comment type="caution">
    <text evidence="3">The sequence shown here is derived from an EMBL/GenBank/DDBJ whole genome shotgun (WGS) entry which is preliminary data.</text>
</comment>
<feature type="signal peptide" evidence="2">
    <location>
        <begin position="1"/>
        <end position="20"/>
    </location>
</feature>
<dbReference type="PANTHER" id="PTHR30222:SF18">
    <property type="entry name" value="BIFUNCTIONAL POLYHYDROXYBUTYRATE SYNTHASE _ ABC TRANSPORTER PERIPLASMIC BINDING PROTEIN-RELATED"/>
    <property type="match status" value="1"/>
</dbReference>
<dbReference type="RefSeq" id="WP_153531011.1">
    <property type="nucleotide sequence ID" value="NZ_WEGH01000001.1"/>
</dbReference>
<protein>
    <recommendedName>
        <fullName evidence="5">Extracellular solute-binding protein</fullName>
    </recommendedName>
</protein>
<dbReference type="PANTHER" id="PTHR30222">
    <property type="entry name" value="SPERMIDINE/PUTRESCINE-BINDING PERIPLASMIC PROTEIN"/>
    <property type="match status" value="1"/>
</dbReference>
<evidence type="ECO:0008006" key="5">
    <source>
        <dbReference type="Google" id="ProtNLM"/>
    </source>
</evidence>
<accession>A0A7K0BP36</accession>
<dbReference type="EMBL" id="WEGH01000001">
    <property type="protein sequence ID" value="MQY02959.1"/>
    <property type="molecule type" value="Genomic_DNA"/>
</dbReference>
<feature type="chain" id="PRO_5039454886" description="Extracellular solute-binding protein" evidence="2">
    <location>
        <begin position="21"/>
        <end position="398"/>
    </location>
</feature>
<dbReference type="AlphaFoldDB" id="A0A7K0BP36"/>
<sequence length="398" mass="42834">MRLRALAVGTAIGTVLALGACSGGDEPAGTAAKAATTVGSGEGALNLVALPGHVENGGSDPRIDWITPFEERTGCKVNWRTPRDAGEAAALMSDRSRRYDGVSAPPEIAARLITGGQVAPVNPGLVDGYKRLEPRLRNLLKRADEFYGVPYLWGTDLLMYDTGAVQPAPHSWAALFDPAQAARYSGRLVVRDSPLVIADAALYLKAKDRKLRITDPFSLTPRQLDAVAKVLERQRPHVQRYWKQPAEGVGAFAGSGAVLGGATPYQADVLGRAGRPVQSAVPDEGVTGWMNAWMIGSRAEHPNCMYQWLRWTISPEVQQQAAEWNGAAPADPQVCARDTGRPAFCGAYRIGDRAYLDKVVFVHAPAKECGTGTGGGKRNCTDYTEWTRAWIKATKLAR</sequence>
<evidence type="ECO:0000256" key="2">
    <source>
        <dbReference type="SAM" id="SignalP"/>
    </source>
</evidence>
<evidence type="ECO:0000256" key="1">
    <source>
        <dbReference type="ARBA" id="ARBA00022729"/>
    </source>
</evidence>
<name>A0A7K0BP36_9ACTN</name>
<evidence type="ECO:0000313" key="4">
    <source>
        <dbReference type="Proteomes" id="UP000487268"/>
    </source>
</evidence>
<keyword evidence="1 2" id="KW-0732">Signal</keyword>
<organism evidence="3 4">
    <name type="scientific">Actinomadura macrotermitis</name>
    <dbReference type="NCBI Taxonomy" id="2585200"/>
    <lineage>
        <taxon>Bacteria</taxon>
        <taxon>Bacillati</taxon>
        <taxon>Actinomycetota</taxon>
        <taxon>Actinomycetes</taxon>
        <taxon>Streptosporangiales</taxon>
        <taxon>Thermomonosporaceae</taxon>
        <taxon>Actinomadura</taxon>
    </lineage>
</organism>